<organism evidence="1 2">
    <name type="scientific">Lysinibacillus odysseyi 34hs-1 = NBRC 100172</name>
    <dbReference type="NCBI Taxonomy" id="1220589"/>
    <lineage>
        <taxon>Bacteria</taxon>
        <taxon>Bacillati</taxon>
        <taxon>Bacillota</taxon>
        <taxon>Bacilli</taxon>
        <taxon>Bacillales</taxon>
        <taxon>Bacillaceae</taxon>
        <taxon>Lysinibacillus</taxon>
    </lineage>
</organism>
<accession>A0A0A3IF07</accession>
<evidence type="ECO:0000313" key="1">
    <source>
        <dbReference type="EMBL" id="KGR83336.1"/>
    </source>
</evidence>
<gene>
    <name evidence="1" type="ORF">CD32_15975</name>
</gene>
<reference evidence="1 2" key="1">
    <citation type="submission" date="2014-02" db="EMBL/GenBank/DDBJ databases">
        <title>Draft genome sequence of Lysinibacillus odysseyi NBRC 100172.</title>
        <authorList>
            <person name="Zhang F."/>
            <person name="Wang G."/>
            <person name="Zhang L."/>
        </authorList>
    </citation>
    <scope>NUCLEOTIDE SEQUENCE [LARGE SCALE GENOMIC DNA]</scope>
    <source>
        <strain evidence="1 2">NBRC 100172</strain>
    </source>
</reference>
<dbReference type="eggNOG" id="ENOG5030C7C">
    <property type="taxonomic scope" value="Bacteria"/>
</dbReference>
<dbReference type="Proteomes" id="UP000030437">
    <property type="component" value="Unassembled WGS sequence"/>
</dbReference>
<evidence type="ECO:0000313" key="2">
    <source>
        <dbReference type="Proteomes" id="UP000030437"/>
    </source>
</evidence>
<dbReference type="OrthoDB" id="2734506at2"/>
<sequence length="105" mass="12738">MESLIINDRAYKINFIPFEDKCGLNEDGTYDNIYRGNHIELYGDNEILRARIYEDTKNQISFFFCPYTIFANDLENMKKYFQEKHGIREFEYFDPKNEEASYVRF</sequence>
<dbReference type="AlphaFoldDB" id="A0A0A3IF07"/>
<protein>
    <submittedName>
        <fullName evidence="1">Uncharacterized protein</fullName>
    </submittedName>
</protein>
<dbReference type="EMBL" id="JPVP01000058">
    <property type="protein sequence ID" value="KGR83336.1"/>
    <property type="molecule type" value="Genomic_DNA"/>
</dbReference>
<dbReference type="RefSeq" id="WP_036156422.1">
    <property type="nucleotide sequence ID" value="NZ_AVCX01000003.1"/>
</dbReference>
<proteinExistence type="predicted"/>
<comment type="caution">
    <text evidence="1">The sequence shown here is derived from an EMBL/GenBank/DDBJ whole genome shotgun (WGS) entry which is preliminary data.</text>
</comment>
<keyword evidence="2" id="KW-1185">Reference proteome</keyword>
<name>A0A0A3IF07_9BACI</name>